<evidence type="ECO:0000313" key="9">
    <source>
        <dbReference type="Proteomes" id="UP000887116"/>
    </source>
</evidence>
<protein>
    <submittedName>
        <fullName evidence="8">Transcription factor 12</fullName>
    </submittedName>
</protein>
<dbReference type="GO" id="GO:0000978">
    <property type="term" value="F:RNA polymerase II cis-regulatory region sequence-specific DNA binding"/>
    <property type="evidence" value="ECO:0007669"/>
    <property type="project" value="TreeGrafter"/>
</dbReference>
<dbReference type="GO" id="GO:0005634">
    <property type="term" value="C:nucleus"/>
    <property type="evidence" value="ECO:0007669"/>
    <property type="project" value="UniProtKB-SubCell"/>
</dbReference>
<evidence type="ECO:0000256" key="2">
    <source>
        <dbReference type="ARBA" id="ARBA00023015"/>
    </source>
</evidence>
<feature type="domain" description="BHLH" evidence="7">
    <location>
        <begin position="394"/>
        <end position="447"/>
    </location>
</feature>
<evidence type="ECO:0000256" key="5">
    <source>
        <dbReference type="ARBA" id="ARBA00023242"/>
    </source>
</evidence>
<feature type="compositionally biased region" description="Polar residues" evidence="6">
    <location>
        <begin position="502"/>
        <end position="515"/>
    </location>
</feature>
<dbReference type="PANTHER" id="PTHR11793:SF13">
    <property type="entry name" value="PROTEIN DAUGHTERLESS"/>
    <property type="match status" value="1"/>
</dbReference>
<evidence type="ECO:0000256" key="6">
    <source>
        <dbReference type="SAM" id="MobiDB-lite"/>
    </source>
</evidence>
<dbReference type="GO" id="GO:0000785">
    <property type="term" value="C:chromatin"/>
    <property type="evidence" value="ECO:0007669"/>
    <property type="project" value="TreeGrafter"/>
</dbReference>
<keyword evidence="9" id="KW-1185">Reference proteome</keyword>
<reference evidence="8" key="1">
    <citation type="submission" date="2020-07" db="EMBL/GenBank/DDBJ databases">
        <title>Multicomponent nature underlies the extraordinary mechanical properties of spider dragline silk.</title>
        <authorList>
            <person name="Kono N."/>
            <person name="Nakamura H."/>
            <person name="Mori M."/>
            <person name="Yoshida Y."/>
            <person name="Ohtoshi R."/>
            <person name="Malay A.D."/>
            <person name="Moran D.A.P."/>
            <person name="Tomita M."/>
            <person name="Numata K."/>
            <person name="Arakawa K."/>
        </authorList>
    </citation>
    <scope>NUCLEOTIDE SEQUENCE</scope>
</reference>
<keyword evidence="5" id="KW-0539">Nucleus</keyword>
<evidence type="ECO:0000256" key="3">
    <source>
        <dbReference type="ARBA" id="ARBA00023125"/>
    </source>
</evidence>
<dbReference type="EMBL" id="BMAO01010834">
    <property type="protein sequence ID" value="GFQ69778.1"/>
    <property type="molecule type" value="Genomic_DNA"/>
</dbReference>
<comment type="subcellular location">
    <subcellularLocation>
        <location evidence="1">Nucleus</location>
    </subcellularLocation>
</comment>
<dbReference type="SUPFAM" id="SSF47459">
    <property type="entry name" value="HLH, helix-loop-helix DNA-binding domain"/>
    <property type="match status" value="1"/>
</dbReference>
<evidence type="ECO:0000256" key="4">
    <source>
        <dbReference type="ARBA" id="ARBA00023163"/>
    </source>
</evidence>
<dbReference type="PANTHER" id="PTHR11793">
    <property type="entry name" value="BASIC HELIX-LOOP-HELIX TRANSCRIPTION FACTOR"/>
    <property type="match status" value="1"/>
</dbReference>
<dbReference type="GO" id="GO:0005667">
    <property type="term" value="C:transcription regulator complex"/>
    <property type="evidence" value="ECO:0007669"/>
    <property type="project" value="TreeGrafter"/>
</dbReference>
<keyword evidence="3" id="KW-0238">DNA-binding</keyword>
<sequence>MMASNEEHLHLYEVFQNCFNKIAYRRDTNRDIPYDVLYDTDCDKGLPQDILPDTHAIRNLDISVGGNTENHAEHWPLGCNVYDGNEEGQNNFIPDNYERSTPPYSVPKSVGYGEPYYVNENVPDTWSSSNTSLNSPNYNYQNTMMPNPPALNHISQPFPTTYLPSDLTCKADQTNSSFSSTPSTPISSPPPLASAVQNWPGANNRFSTQPTSYTELTSTVNPGGIIEERLDDAINVLRNHAEGTSLLQMQNAVPVGSSPTNVNSLHSNLVQKNLPTALESYPGSLPIMSIQQNGLLNNRGTMMGIPNQTVPTQQSFVPISTCESVKMENLPETKDLSCIQGHEQISVLSPEPIVTPSVSSTSTRKPQSRGVKRPRSVAEEEDESPETKALKDKERRHANNARERIRVRDINDAFKELGRMCSNHLNIERATTKLNILYQAVDVISSLEAQVRERNLNPKVACLKRREDEKNDDMPKGGFPNADMQHLIDPYSQMMSHPPSQPVNQHNHPVSTSHP</sequence>
<dbReference type="OrthoDB" id="10034090at2759"/>
<feature type="compositionally biased region" description="Basic and acidic residues" evidence="6">
    <location>
        <begin position="385"/>
        <end position="400"/>
    </location>
</feature>
<dbReference type="InterPro" id="IPR011598">
    <property type="entry name" value="bHLH_dom"/>
</dbReference>
<dbReference type="AlphaFoldDB" id="A0A8X6FY21"/>
<dbReference type="Gene3D" id="4.10.280.10">
    <property type="entry name" value="Helix-loop-helix DNA-binding domain"/>
    <property type="match status" value="1"/>
</dbReference>
<evidence type="ECO:0000313" key="8">
    <source>
        <dbReference type="EMBL" id="GFQ69778.1"/>
    </source>
</evidence>
<feature type="compositionally biased region" description="Basic residues" evidence="6">
    <location>
        <begin position="366"/>
        <end position="375"/>
    </location>
</feature>
<feature type="compositionally biased region" description="Low complexity" evidence="6">
    <location>
        <begin position="350"/>
        <end position="363"/>
    </location>
</feature>
<name>A0A8X6FY21_TRICU</name>
<dbReference type="FunFam" id="4.10.280.10:FF:000001">
    <property type="entry name" value="Putative transcription factor 12"/>
    <property type="match status" value="1"/>
</dbReference>
<dbReference type="InterPro" id="IPR051098">
    <property type="entry name" value="NeuroDiff_E-box_TFs"/>
</dbReference>
<gene>
    <name evidence="8" type="primary">Tcf12</name>
    <name evidence="8" type="ORF">TNCT_59591</name>
</gene>
<comment type="caution">
    <text evidence="8">The sequence shown here is derived from an EMBL/GenBank/DDBJ whole genome shotgun (WGS) entry which is preliminary data.</text>
</comment>
<evidence type="ECO:0000259" key="7">
    <source>
        <dbReference type="PROSITE" id="PS50888"/>
    </source>
</evidence>
<organism evidence="8 9">
    <name type="scientific">Trichonephila clavata</name>
    <name type="common">Joro spider</name>
    <name type="synonym">Nephila clavata</name>
    <dbReference type="NCBI Taxonomy" id="2740835"/>
    <lineage>
        <taxon>Eukaryota</taxon>
        <taxon>Metazoa</taxon>
        <taxon>Ecdysozoa</taxon>
        <taxon>Arthropoda</taxon>
        <taxon>Chelicerata</taxon>
        <taxon>Arachnida</taxon>
        <taxon>Araneae</taxon>
        <taxon>Araneomorphae</taxon>
        <taxon>Entelegynae</taxon>
        <taxon>Araneoidea</taxon>
        <taxon>Nephilidae</taxon>
        <taxon>Trichonephila</taxon>
    </lineage>
</organism>
<keyword evidence="4" id="KW-0804">Transcription</keyword>
<feature type="region of interest" description="Disordered" evidence="6">
    <location>
        <begin position="350"/>
        <end position="400"/>
    </location>
</feature>
<proteinExistence type="predicted"/>
<dbReference type="GO" id="GO:0046983">
    <property type="term" value="F:protein dimerization activity"/>
    <property type="evidence" value="ECO:0007669"/>
    <property type="project" value="InterPro"/>
</dbReference>
<dbReference type="GO" id="GO:0000981">
    <property type="term" value="F:DNA-binding transcription factor activity, RNA polymerase II-specific"/>
    <property type="evidence" value="ECO:0007669"/>
    <property type="project" value="TreeGrafter"/>
</dbReference>
<dbReference type="PROSITE" id="PS50888">
    <property type="entry name" value="BHLH"/>
    <property type="match status" value="1"/>
</dbReference>
<dbReference type="Pfam" id="PF00010">
    <property type="entry name" value="HLH"/>
    <property type="match status" value="1"/>
</dbReference>
<dbReference type="Proteomes" id="UP000887116">
    <property type="component" value="Unassembled WGS sequence"/>
</dbReference>
<dbReference type="SMART" id="SM00353">
    <property type="entry name" value="HLH"/>
    <property type="match status" value="1"/>
</dbReference>
<keyword evidence="2" id="KW-0805">Transcription regulation</keyword>
<evidence type="ECO:0000256" key="1">
    <source>
        <dbReference type="ARBA" id="ARBA00004123"/>
    </source>
</evidence>
<feature type="region of interest" description="Disordered" evidence="6">
    <location>
        <begin position="492"/>
        <end position="515"/>
    </location>
</feature>
<accession>A0A8X6FY21</accession>
<dbReference type="InterPro" id="IPR036638">
    <property type="entry name" value="HLH_DNA-bd_sf"/>
</dbReference>